<dbReference type="InterPro" id="IPR036249">
    <property type="entry name" value="Thioredoxin-like_sf"/>
</dbReference>
<dbReference type="EMBL" id="JANIGO010000001">
    <property type="protein sequence ID" value="MCQ8895716.1"/>
    <property type="molecule type" value="Genomic_DNA"/>
</dbReference>
<dbReference type="Proteomes" id="UP001204142">
    <property type="component" value="Unassembled WGS sequence"/>
</dbReference>
<evidence type="ECO:0000313" key="1">
    <source>
        <dbReference type="EMBL" id="MCQ8895716.1"/>
    </source>
</evidence>
<proteinExistence type="predicted"/>
<keyword evidence="2" id="KW-1185">Reference proteome</keyword>
<protein>
    <submittedName>
        <fullName evidence="1">DUF411 domain-containing protein</fullName>
    </submittedName>
</protein>
<sequence>MSTPVKVVGLQVYKSPTCGCCEDWIKHLEQSKLSVRYDNVSDMPALKNKLGIDSRYRSCHTAVSAEGYVFEGHVPAKYIRQFLKEKPLDAIGLVVPGMPAGSPGMEIGADFSPYQVLLLTRDGQSRVYATVQTYESQF</sequence>
<dbReference type="SUPFAM" id="SSF52833">
    <property type="entry name" value="Thioredoxin-like"/>
    <property type="match status" value="1"/>
</dbReference>
<evidence type="ECO:0000313" key="2">
    <source>
        <dbReference type="Proteomes" id="UP001204142"/>
    </source>
</evidence>
<reference evidence="1 2" key="1">
    <citation type="submission" date="2022-07" db="EMBL/GenBank/DDBJ databases">
        <authorList>
            <person name="Xamxidin M."/>
            <person name="Wu M."/>
        </authorList>
    </citation>
    <scope>NUCLEOTIDE SEQUENCE [LARGE SCALE GENOMIC DNA]</scope>
    <source>
        <strain evidence="1 2">NBRC 111650</strain>
    </source>
</reference>
<dbReference type="InterPro" id="IPR007332">
    <property type="entry name" value="DUF411"/>
</dbReference>
<comment type="caution">
    <text evidence="1">The sequence shown here is derived from an EMBL/GenBank/DDBJ whole genome shotgun (WGS) entry which is preliminary data.</text>
</comment>
<organism evidence="1 2">
    <name type="scientific">Limnobacter humi</name>
    <dbReference type="NCBI Taxonomy" id="1778671"/>
    <lineage>
        <taxon>Bacteria</taxon>
        <taxon>Pseudomonadati</taxon>
        <taxon>Pseudomonadota</taxon>
        <taxon>Betaproteobacteria</taxon>
        <taxon>Burkholderiales</taxon>
        <taxon>Burkholderiaceae</taxon>
        <taxon>Limnobacter</taxon>
    </lineage>
</organism>
<dbReference type="Pfam" id="PF04214">
    <property type="entry name" value="DUF411"/>
    <property type="match status" value="1"/>
</dbReference>
<accession>A0ABT1WF86</accession>
<name>A0ABT1WF86_9BURK</name>
<gene>
    <name evidence="1" type="ORF">NQT62_04570</name>
</gene>